<dbReference type="Proteomes" id="UP001648503">
    <property type="component" value="Unassembled WGS sequence"/>
</dbReference>
<evidence type="ECO:0000313" key="9">
    <source>
        <dbReference type="Proteomes" id="UP001648503"/>
    </source>
</evidence>
<dbReference type="CDD" id="cd01428">
    <property type="entry name" value="ADK"/>
    <property type="match status" value="1"/>
</dbReference>
<comment type="subunit">
    <text evidence="6">Monomer.</text>
</comment>
<name>A0ABQ8EYX5_9FUNG</name>
<dbReference type="HAMAP" id="MF_03168">
    <property type="entry name" value="Adenylate_kinase_AK2"/>
    <property type="match status" value="1"/>
</dbReference>
<sequence length="231" mass="25081">MGAFQSTTAADKKELRMVIMGPPGSGKGTQAPRIKDTYCVCHLATGDMLREAVQAGTELGKQSKKIMDAGGLVSDDIMIGLIKSNLDSNPKCKRGFILDGFPRTVPQAEKLDSMLAEKNQSLDTAVELVIDDSLLVSRITGRLIHPASGRSYHLQFHPPKVAGKDDITGEALIQRSDDNAATLSKRLESYHKLTAPVADYYKRRGIWQGVDAAQSSNVVWASLEAIFAKTH</sequence>
<keyword evidence="6" id="KW-0963">Cytoplasm</keyword>
<feature type="binding site" evidence="6">
    <location>
        <position position="50"/>
    </location>
    <ligand>
        <name>AMP</name>
        <dbReference type="ChEBI" id="CHEBI:456215"/>
    </ligand>
</feature>
<dbReference type="NCBIfam" id="TIGR01351">
    <property type="entry name" value="adk"/>
    <property type="match status" value="1"/>
</dbReference>
<feature type="binding site" evidence="6">
    <location>
        <begin position="24"/>
        <end position="29"/>
    </location>
    <ligand>
        <name>ATP</name>
        <dbReference type="ChEBI" id="CHEBI:30616"/>
    </ligand>
</feature>
<comment type="similarity">
    <text evidence="6">Belongs to the adenylate kinase family. AK2 subfamily.</text>
</comment>
<comment type="caution">
    <text evidence="8">The sequence shown here is derived from an EMBL/GenBank/DDBJ whole genome shotgun (WGS) entry which is preliminary data.</text>
</comment>
<gene>
    <name evidence="6" type="primary">ADK1</name>
    <name evidence="8" type="ORF">BASA50_010290</name>
</gene>
<dbReference type="EC" id="2.7.4.3" evidence="6"/>
<keyword evidence="9" id="KW-1185">Reference proteome</keyword>
<evidence type="ECO:0000256" key="4">
    <source>
        <dbReference type="ARBA" id="ARBA00022840"/>
    </source>
</evidence>
<feature type="binding site" evidence="6">
    <location>
        <begin position="151"/>
        <end position="152"/>
    </location>
    <ligand>
        <name>ATP</name>
        <dbReference type="ChEBI" id="CHEBI:30616"/>
    </ligand>
</feature>
<feature type="binding site" evidence="6">
    <location>
        <position position="45"/>
    </location>
    <ligand>
        <name>AMP</name>
        <dbReference type="ChEBI" id="CHEBI:456215"/>
    </ligand>
</feature>
<dbReference type="EMBL" id="JAFCIX010000476">
    <property type="protein sequence ID" value="KAH6589061.1"/>
    <property type="molecule type" value="Genomic_DNA"/>
</dbReference>
<feature type="binding site" evidence="6">
    <location>
        <position position="186"/>
    </location>
    <ligand>
        <name>AMP</name>
        <dbReference type="ChEBI" id="CHEBI:456215"/>
    </ligand>
</feature>
<dbReference type="NCBIfam" id="NF011100">
    <property type="entry name" value="PRK14527.1"/>
    <property type="match status" value="1"/>
</dbReference>
<dbReference type="SUPFAM" id="SSF52540">
    <property type="entry name" value="P-loop containing nucleoside triphosphate hydrolases"/>
    <property type="match status" value="1"/>
</dbReference>
<dbReference type="HAMAP" id="MF_00235">
    <property type="entry name" value="Adenylate_kinase_Adk"/>
    <property type="match status" value="1"/>
</dbReference>
<dbReference type="InterPro" id="IPR028587">
    <property type="entry name" value="AK2"/>
</dbReference>
<dbReference type="Pfam" id="PF00406">
    <property type="entry name" value="ADK"/>
    <property type="match status" value="1"/>
</dbReference>
<evidence type="ECO:0000259" key="7">
    <source>
        <dbReference type="Pfam" id="PF05191"/>
    </source>
</evidence>
<protein>
    <recommendedName>
        <fullName evidence="6">Adenylate kinase</fullName>
        <ecNumber evidence="6">2.7.4.3</ecNumber>
    </recommendedName>
    <alternativeName>
        <fullName evidence="6">ATP-AMP transphosphorylase</fullName>
    </alternativeName>
    <alternativeName>
        <fullName evidence="6">ATP:AMP phosphotransferase</fullName>
    </alternativeName>
    <alternativeName>
        <fullName evidence="6">Adenylate kinase cytosolic and mitochondrial</fullName>
    </alternativeName>
    <alternativeName>
        <fullName evidence="6">Adenylate monophosphate kinase</fullName>
    </alternativeName>
</protein>
<dbReference type="InterPro" id="IPR007862">
    <property type="entry name" value="Adenylate_kinase_lid-dom"/>
</dbReference>
<accession>A0ABQ8EYX5</accession>
<comment type="subcellular location">
    <subcellularLocation>
        <location evidence="6">Cytoplasm</location>
        <location evidence="6">Cytosol</location>
    </subcellularLocation>
    <subcellularLocation>
        <location evidence="6">Mitochondrion intermembrane space</location>
    </subcellularLocation>
    <text evidence="6">Predominantly mitochondrial.</text>
</comment>
<feature type="domain" description="Adenylate kinase active site lid" evidence="7">
    <location>
        <begin position="142"/>
        <end position="177"/>
    </location>
</feature>
<feature type="binding site" evidence="6">
    <location>
        <position position="214"/>
    </location>
    <ligand>
        <name>ATP</name>
        <dbReference type="ChEBI" id="CHEBI:30616"/>
    </ligand>
</feature>
<comment type="domain">
    <text evidence="6">Consists of three domains, a large central CORE domain and two small peripheral domains, NMPbind and LID, which undergo movements during catalysis. The LID domain closes over the site of phosphoryl transfer upon ATP binding. Assembling and dissambling the active center during each catalytic cycle provides an effective means to prevent ATP hydrolysis.</text>
</comment>
<evidence type="ECO:0000256" key="6">
    <source>
        <dbReference type="HAMAP-Rule" id="MF_03168"/>
    </source>
</evidence>
<keyword evidence="1 6" id="KW-0808">Transferase</keyword>
<dbReference type="InterPro" id="IPR027417">
    <property type="entry name" value="P-loop_NTPase"/>
</dbReference>
<feature type="binding site" evidence="6">
    <location>
        <position position="107"/>
    </location>
    <ligand>
        <name>AMP</name>
        <dbReference type="ChEBI" id="CHEBI:456215"/>
    </ligand>
</feature>
<feature type="binding site" evidence="6">
    <location>
        <position position="142"/>
    </location>
    <ligand>
        <name>ATP</name>
        <dbReference type="ChEBI" id="CHEBI:30616"/>
    </ligand>
</feature>
<dbReference type="PRINTS" id="PR00094">
    <property type="entry name" value="ADENYLTKNASE"/>
</dbReference>
<evidence type="ECO:0000256" key="5">
    <source>
        <dbReference type="ARBA" id="ARBA00023128"/>
    </source>
</evidence>
<evidence type="ECO:0000313" key="8">
    <source>
        <dbReference type="EMBL" id="KAH6589061.1"/>
    </source>
</evidence>
<evidence type="ECO:0000256" key="1">
    <source>
        <dbReference type="ARBA" id="ARBA00022679"/>
    </source>
</evidence>
<dbReference type="PANTHER" id="PTHR23359">
    <property type="entry name" value="NUCLEOTIDE KINASE"/>
    <property type="match status" value="1"/>
</dbReference>
<organism evidence="8 9">
    <name type="scientific">Batrachochytrium salamandrivorans</name>
    <dbReference type="NCBI Taxonomy" id="1357716"/>
    <lineage>
        <taxon>Eukaryota</taxon>
        <taxon>Fungi</taxon>
        <taxon>Fungi incertae sedis</taxon>
        <taxon>Chytridiomycota</taxon>
        <taxon>Chytridiomycota incertae sedis</taxon>
        <taxon>Chytridiomycetes</taxon>
        <taxon>Rhizophydiales</taxon>
        <taxon>Rhizophydiales incertae sedis</taxon>
        <taxon>Batrachochytrium</taxon>
    </lineage>
</organism>
<evidence type="ECO:0000256" key="3">
    <source>
        <dbReference type="ARBA" id="ARBA00022777"/>
    </source>
</evidence>
<proteinExistence type="inferred from homology"/>
<keyword evidence="3 6" id="KW-0418">Kinase</keyword>
<dbReference type="InterPro" id="IPR033690">
    <property type="entry name" value="Adenylat_kinase_CS"/>
</dbReference>
<keyword evidence="2 6" id="KW-0547">Nucleotide-binding</keyword>
<reference evidence="8 9" key="1">
    <citation type="submission" date="2021-02" db="EMBL/GenBank/DDBJ databases">
        <title>Variation within the Batrachochytrium salamandrivorans European outbreak.</title>
        <authorList>
            <person name="Kelly M."/>
            <person name="Pasmans F."/>
            <person name="Shea T.P."/>
            <person name="Munoz J.F."/>
            <person name="Carranza S."/>
            <person name="Cuomo C.A."/>
            <person name="Martel A."/>
        </authorList>
    </citation>
    <scope>NUCLEOTIDE SEQUENCE [LARGE SCALE GENOMIC DNA]</scope>
    <source>
        <strain evidence="8 9">AMFP18/2</strain>
    </source>
</reference>
<feature type="binding site" evidence="6">
    <location>
        <position position="175"/>
    </location>
    <ligand>
        <name>AMP</name>
        <dbReference type="ChEBI" id="CHEBI:456215"/>
    </ligand>
</feature>
<dbReference type="PROSITE" id="PS00113">
    <property type="entry name" value="ADENYLATE_KINASE"/>
    <property type="match status" value="1"/>
</dbReference>
<keyword evidence="4 6" id="KW-0067">ATP-binding</keyword>
<feature type="region of interest" description="NMPbind" evidence="6">
    <location>
        <begin position="44"/>
        <end position="73"/>
    </location>
</feature>
<dbReference type="InterPro" id="IPR006259">
    <property type="entry name" value="Adenyl_kin_sub"/>
</dbReference>
<dbReference type="NCBIfam" id="NF001381">
    <property type="entry name" value="PRK00279.1-3"/>
    <property type="match status" value="1"/>
</dbReference>
<comment type="catalytic activity">
    <reaction evidence="6">
        <text>AMP + ATP = 2 ADP</text>
        <dbReference type="Rhea" id="RHEA:12973"/>
        <dbReference type="ChEBI" id="CHEBI:30616"/>
        <dbReference type="ChEBI" id="CHEBI:456215"/>
        <dbReference type="ChEBI" id="CHEBI:456216"/>
        <dbReference type="EC" id="2.7.4.3"/>
    </reaction>
</comment>
<feature type="binding site" evidence="6">
    <location>
        <begin position="71"/>
        <end position="73"/>
    </location>
    <ligand>
        <name>AMP</name>
        <dbReference type="ChEBI" id="CHEBI:456215"/>
    </ligand>
</feature>
<feature type="binding site" evidence="6">
    <location>
        <begin position="100"/>
        <end position="103"/>
    </location>
    <ligand>
        <name>AMP</name>
        <dbReference type="ChEBI" id="CHEBI:456215"/>
    </ligand>
</feature>
<dbReference type="Pfam" id="PF05191">
    <property type="entry name" value="ADK_lid"/>
    <property type="match status" value="1"/>
</dbReference>
<evidence type="ECO:0000256" key="2">
    <source>
        <dbReference type="ARBA" id="ARBA00022741"/>
    </source>
</evidence>
<comment type="function">
    <text evidence="6">Catalyzes the reversible transfer of the terminal phosphate group between ATP and AMP. Plays an important role in cellular energy homeostasis and in adenine nucleotide metabolism. Adenylate kinase activity is critical for regulation of the phosphate utilization and the AMP de novo biosynthesis pathways.</text>
</comment>
<keyword evidence="5 6" id="KW-0496">Mitochondrion</keyword>
<feature type="region of interest" description="LID" evidence="6">
    <location>
        <begin position="141"/>
        <end position="178"/>
    </location>
</feature>
<dbReference type="Gene3D" id="3.40.50.300">
    <property type="entry name" value="P-loop containing nucleotide triphosphate hydrolases"/>
    <property type="match status" value="1"/>
</dbReference>
<dbReference type="InterPro" id="IPR000850">
    <property type="entry name" value="Adenylat/UMP-CMP_kin"/>
</dbReference>